<protein>
    <submittedName>
        <fullName evidence="1">Uncharacterized protein</fullName>
    </submittedName>
</protein>
<accession>A0ABD1WUD1</accession>
<proteinExistence type="predicted"/>
<reference evidence="2" key="1">
    <citation type="submission" date="2024-07" db="EMBL/GenBank/DDBJ databases">
        <title>Two chromosome-level genome assemblies of Korean endemic species Abeliophyllum distichum and Forsythia ovata (Oleaceae).</title>
        <authorList>
            <person name="Jang H."/>
        </authorList>
    </citation>
    <scope>NUCLEOTIDE SEQUENCE [LARGE SCALE GENOMIC DNA]</scope>
</reference>
<evidence type="ECO:0000313" key="1">
    <source>
        <dbReference type="EMBL" id="KAL2553317.1"/>
    </source>
</evidence>
<keyword evidence="2" id="KW-1185">Reference proteome</keyword>
<name>A0ABD1WUD1_9LAMI</name>
<sequence>MENNLEMSGFSKGDIERLKKLWNKMEGNDTNSNPCLDIGDQSEAANLNLRTTNVLLGIHSNPSKIDLIAFLLVSFCTTSLSLPNRCSCEKRLLAGTITISKPHLECKRYTTRKRS</sequence>
<dbReference type="AlphaFoldDB" id="A0ABD1WUD1"/>
<evidence type="ECO:0000313" key="2">
    <source>
        <dbReference type="Proteomes" id="UP001604277"/>
    </source>
</evidence>
<dbReference type="Proteomes" id="UP001604277">
    <property type="component" value="Unassembled WGS sequence"/>
</dbReference>
<organism evidence="1 2">
    <name type="scientific">Forsythia ovata</name>
    <dbReference type="NCBI Taxonomy" id="205694"/>
    <lineage>
        <taxon>Eukaryota</taxon>
        <taxon>Viridiplantae</taxon>
        <taxon>Streptophyta</taxon>
        <taxon>Embryophyta</taxon>
        <taxon>Tracheophyta</taxon>
        <taxon>Spermatophyta</taxon>
        <taxon>Magnoliopsida</taxon>
        <taxon>eudicotyledons</taxon>
        <taxon>Gunneridae</taxon>
        <taxon>Pentapetalae</taxon>
        <taxon>asterids</taxon>
        <taxon>lamiids</taxon>
        <taxon>Lamiales</taxon>
        <taxon>Oleaceae</taxon>
        <taxon>Forsythieae</taxon>
        <taxon>Forsythia</taxon>
    </lineage>
</organism>
<dbReference type="EMBL" id="JBFOLJ010000002">
    <property type="protein sequence ID" value="KAL2553317.1"/>
    <property type="molecule type" value="Genomic_DNA"/>
</dbReference>
<comment type="caution">
    <text evidence="1">The sequence shown here is derived from an EMBL/GenBank/DDBJ whole genome shotgun (WGS) entry which is preliminary data.</text>
</comment>
<gene>
    <name evidence="1" type="ORF">Fot_06936</name>
</gene>